<proteinExistence type="inferred from homology"/>
<evidence type="ECO:0000256" key="2">
    <source>
        <dbReference type="ARBA" id="ARBA00022723"/>
    </source>
</evidence>
<dbReference type="InterPro" id="IPR047921">
    <property type="entry name" value="LACTB2-like_MBL-fold"/>
</dbReference>
<comment type="caution">
    <text evidence="6">The sequence shown here is derived from an EMBL/GenBank/DDBJ whole genome shotgun (WGS) entry which is preliminary data.</text>
</comment>
<dbReference type="InterPro" id="IPR050662">
    <property type="entry name" value="Sec-metab_biosynth-thioest"/>
</dbReference>
<dbReference type="PANTHER" id="PTHR23131">
    <property type="entry name" value="ENDORIBONUCLEASE LACTB2"/>
    <property type="match status" value="1"/>
</dbReference>
<protein>
    <submittedName>
        <fullName evidence="6">Endoribonuclease LACTB2</fullName>
    </submittedName>
</protein>
<accession>A0AAD9LIK3</accession>
<dbReference type="Pfam" id="PF17778">
    <property type="entry name" value="WHD_BLACT"/>
    <property type="match status" value="1"/>
</dbReference>
<dbReference type="GO" id="GO:0016787">
    <property type="term" value="F:hydrolase activity"/>
    <property type="evidence" value="ECO:0007669"/>
    <property type="project" value="UniProtKB-KW"/>
</dbReference>
<dbReference type="Pfam" id="PF00753">
    <property type="entry name" value="Lactamase_B"/>
    <property type="match status" value="1"/>
</dbReference>
<dbReference type="Gene3D" id="1.10.10.10">
    <property type="entry name" value="Winged helix-like DNA-binding domain superfamily/Winged helix DNA-binding domain"/>
    <property type="match status" value="1"/>
</dbReference>
<organism evidence="6 7">
    <name type="scientific">Phytophthora citrophthora</name>
    <dbReference type="NCBI Taxonomy" id="4793"/>
    <lineage>
        <taxon>Eukaryota</taxon>
        <taxon>Sar</taxon>
        <taxon>Stramenopiles</taxon>
        <taxon>Oomycota</taxon>
        <taxon>Peronosporomycetes</taxon>
        <taxon>Peronosporales</taxon>
        <taxon>Peronosporaceae</taxon>
        <taxon>Phytophthora</taxon>
    </lineage>
</organism>
<comment type="similarity">
    <text evidence="1">Belongs to the metallo-beta-lactamase superfamily. Glyoxalase II family.</text>
</comment>
<feature type="domain" description="Metallo-beta-lactamase" evidence="5">
    <location>
        <begin position="90"/>
        <end position="274"/>
    </location>
</feature>
<evidence type="ECO:0000313" key="6">
    <source>
        <dbReference type="EMBL" id="KAK1936729.1"/>
    </source>
</evidence>
<dbReference type="GO" id="GO:0046872">
    <property type="term" value="F:metal ion binding"/>
    <property type="evidence" value="ECO:0007669"/>
    <property type="project" value="UniProtKB-KW"/>
</dbReference>
<evidence type="ECO:0000313" key="7">
    <source>
        <dbReference type="Proteomes" id="UP001259832"/>
    </source>
</evidence>
<dbReference type="CDD" id="cd07722">
    <property type="entry name" value="LACTB2-like_MBL-fold"/>
    <property type="match status" value="1"/>
</dbReference>
<dbReference type="EMBL" id="JASMQC010000021">
    <property type="protein sequence ID" value="KAK1936729.1"/>
    <property type="molecule type" value="Genomic_DNA"/>
</dbReference>
<dbReference type="InterPro" id="IPR041516">
    <property type="entry name" value="LACTB2_WH"/>
</dbReference>
<keyword evidence="7" id="KW-1185">Reference proteome</keyword>
<keyword evidence="2" id="KW-0479">Metal-binding</keyword>
<evidence type="ECO:0000256" key="4">
    <source>
        <dbReference type="ARBA" id="ARBA00022833"/>
    </source>
</evidence>
<keyword evidence="4" id="KW-0862">Zinc</keyword>
<dbReference type="InterPro" id="IPR001279">
    <property type="entry name" value="Metallo-B-lactamas"/>
</dbReference>
<dbReference type="InterPro" id="IPR036388">
    <property type="entry name" value="WH-like_DNA-bd_sf"/>
</dbReference>
<dbReference type="FunFam" id="3.60.15.10:FF:000041">
    <property type="entry name" value="Metallo-beta-lactamase domain protein"/>
    <property type="match status" value="1"/>
</dbReference>
<dbReference type="Proteomes" id="UP001259832">
    <property type="component" value="Unassembled WGS sequence"/>
</dbReference>
<sequence length="364" mass="40128">MWAPTVLGGVIAGAVWLLLRPLALYHGSKGLYNVPMLTILRFSFHVRLHSLILWVSGVSSSLPSIPDVDQLPGSVLRVLGNNPSRMTLRGTNVYIVGSGSRRLLIDCSDGNEGFVKNLMEVCQRHGVDEISDLLVTHGHLDHVGGLLQLKQKFPALKVWKYLPETAKEGDGDGDRRLRLSNNESRRLGIQALQDGQEFQVPGSEGVLRTVYTPGHCNDHVCFVLDGVGDLKAPVLFSGDCILGFGSCMFDSLADLMASLAKLKQCGAATIYPGHGPVVNDAAAKILEYITHRQQREDEILTVLKQHGRLTSSEVVDKIYDPLPYLLRLSARKATEKHLQKLLLEYRVQRQAGWFQAATYNLTVS</sequence>
<dbReference type="Gene3D" id="3.60.15.10">
    <property type="entry name" value="Ribonuclease Z/Hydroxyacylglutathione hydrolase-like"/>
    <property type="match status" value="1"/>
</dbReference>
<dbReference type="SMART" id="SM00849">
    <property type="entry name" value="Lactamase_B"/>
    <property type="match status" value="1"/>
</dbReference>
<evidence type="ECO:0000256" key="1">
    <source>
        <dbReference type="ARBA" id="ARBA00006759"/>
    </source>
</evidence>
<evidence type="ECO:0000259" key="5">
    <source>
        <dbReference type="SMART" id="SM00849"/>
    </source>
</evidence>
<reference evidence="6" key="1">
    <citation type="submission" date="2023-08" db="EMBL/GenBank/DDBJ databases">
        <title>Reference Genome Resource for the Citrus Pathogen Phytophthora citrophthora.</title>
        <authorList>
            <person name="Moller H."/>
            <person name="Coetzee B."/>
            <person name="Rose L.J."/>
            <person name="Van Niekerk J.M."/>
        </authorList>
    </citation>
    <scope>NUCLEOTIDE SEQUENCE</scope>
    <source>
        <strain evidence="6">STE-U-9442</strain>
    </source>
</reference>
<name>A0AAD9LIK3_9STRA</name>
<dbReference type="SUPFAM" id="SSF56281">
    <property type="entry name" value="Metallo-hydrolase/oxidoreductase"/>
    <property type="match status" value="1"/>
</dbReference>
<gene>
    <name evidence="6" type="ORF">P3T76_010164</name>
</gene>
<dbReference type="AlphaFoldDB" id="A0AAD9LIK3"/>
<dbReference type="PANTHER" id="PTHR23131:SF0">
    <property type="entry name" value="ENDORIBONUCLEASE LACTB2"/>
    <property type="match status" value="1"/>
</dbReference>
<dbReference type="InterPro" id="IPR036866">
    <property type="entry name" value="RibonucZ/Hydroxyglut_hydro"/>
</dbReference>
<keyword evidence="3" id="KW-0378">Hydrolase</keyword>
<evidence type="ECO:0000256" key="3">
    <source>
        <dbReference type="ARBA" id="ARBA00022801"/>
    </source>
</evidence>